<dbReference type="Pfam" id="PF00106">
    <property type="entry name" value="adh_short"/>
    <property type="match status" value="1"/>
</dbReference>
<comment type="caution">
    <text evidence="4">The sequence shown here is derived from an EMBL/GenBank/DDBJ whole genome shotgun (WGS) entry which is preliminary data.</text>
</comment>
<dbReference type="Proteomes" id="UP000650467">
    <property type="component" value="Unassembled WGS sequence"/>
</dbReference>
<feature type="region of interest" description="Disordered" evidence="2">
    <location>
        <begin position="276"/>
        <end position="304"/>
    </location>
</feature>
<dbReference type="InterPro" id="IPR002347">
    <property type="entry name" value="SDR_fam"/>
</dbReference>
<dbReference type="SUPFAM" id="SSF50129">
    <property type="entry name" value="GroES-like"/>
    <property type="match status" value="1"/>
</dbReference>
<evidence type="ECO:0000313" key="4">
    <source>
        <dbReference type="EMBL" id="KAG2434043.1"/>
    </source>
</evidence>
<dbReference type="GO" id="GO:0008270">
    <property type="term" value="F:zinc ion binding"/>
    <property type="evidence" value="ECO:0007669"/>
    <property type="project" value="InterPro"/>
</dbReference>
<dbReference type="OrthoDB" id="48317at2759"/>
<dbReference type="PANTHER" id="PTHR43677:SF3">
    <property type="entry name" value="PROSTAGLANDIN REDUCTASE 3"/>
    <property type="match status" value="1"/>
</dbReference>
<name>A0A835T1C3_CHLIN</name>
<dbReference type="InterPro" id="IPR020904">
    <property type="entry name" value="Sc_DH/Rdtase_CS"/>
</dbReference>
<dbReference type="PANTHER" id="PTHR43677">
    <property type="entry name" value="SHORT-CHAIN DEHYDROGENASE/REDUCTASE"/>
    <property type="match status" value="1"/>
</dbReference>
<reference evidence="4" key="1">
    <citation type="journal article" date="2020" name="bioRxiv">
        <title>Comparative genomics of Chlamydomonas.</title>
        <authorList>
            <person name="Craig R.J."/>
            <person name="Hasan A.R."/>
            <person name="Ness R.W."/>
            <person name="Keightley P.D."/>
        </authorList>
    </citation>
    <scope>NUCLEOTIDE SEQUENCE</scope>
    <source>
        <strain evidence="4">SAG 7.73</strain>
    </source>
</reference>
<dbReference type="AlphaFoldDB" id="A0A835T1C3"/>
<dbReference type="SUPFAM" id="SSF51735">
    <property type="entry name" value="NAD(P)-binding Rossmann-fold domains"/>
    <property type="match status" value="2"/>
</dbReference>
<dbReference type="InterPro" id="IPR013154">
    <property type="entry name" value="ADH-like_N"/>
</dbReference>
<accession>A0A835T1C3</accession>
<evidence type="ECO:0000259" key="3">
    <source>
        <dbReference type="SMART" id="SM00829"/>
    </source>
</evidence>
<evidence type="ECO:0000256" key="1">
    <source>
        <dbReference type="ARBA" id="ARBA00023002"/>
    </source>
</evidence>
<dbReference type="PRINTS" id="PR00081">
    <property type="entry name" value="GDHRDH"/>
</dbReference>
<dbReference type="PROSITE" id="PS01162">
    <property type="entry name" value="QOR_ZETA_CRYSTAL"/>
    <property type="match status" value="1"/>
</dbReference>
<feature type="compositionally biased region" description="Gly residues" evidence="2">
    <location>
        <begin position="276"/>
        <end position="290"/>
    </location>
</feature>
<dbReference type="Pfam" id="PF08240">
    <property type="entry name" value="ADH_N"/>
    <property type="match status" value="1"/>
</dbReference>
<dbReference type="SMART" id="SM00829">
    <property type="entry name" value="PKS_ER"/>
    <property type="match status" value="1"/>
</dbReference>
<dbReference type="PRINTS" id="PR00080">
    <property type="entry name" value="SDRFAMILY"/>
</dbReference>
<dbReference type="InterPro" id="IPR051397">
    <property type="entry name" value="Zn-ADH-like_protein"/>
</dbReference>
<dbReference type="FunFam" id="3.40.50.720:FF:000121">
    <property type="entry name" value="Prostaglandin reductase 2"/>
    <property type="match status" value="1"/>
</dbReference>
<feature type="domain" description="Enoyl reductase (ER)" evidence="3">
    <location>
        <begin position="332"/>
        <end position="653"/>
    </location>
</feature>
<keyword evidence="5" id="KW-1185">Reference proteome</keyword>
<sequence>MAPSAIVTGAASGIGRAVAAALAEKGYNLTLLDLDEAALQATARDLTSRHGAAGVSVRAARLNVTDAAAQKAAFAQHVAAFGSVQAVVLNAGIGERGSFFDPSNTAWQPTLDVDLTAVLHGVKAAVELMSGGGSILAVASAGAIFPMPVAPVYAAAKAGVAHFVRSAARGLANRSGGGAIRLMALCPEFVETPLVTQMMKQDPETAKRLLGSLDIQLLPPAFVAGVAVDMLQAGGGAAGGAALSYKPGAVVLIRQDRSLVQPYAGRAGSKTIGGGAAAAGAGGKGGGGGQQQQQQQQDAAAAEGQRQALAAWGSGGLPREYKKIVITRLSSNFREAARVVAAPLPPPAALPAGALLVRRVFAGVNASDVNYSSGRYHASKAEAQSKLPYDAGFESVNVVLAAAPDVKGYRPGDCVAALSYGSFSEYGIEPARTALPVPCVAPELVALLTSGLTASIALEQAGRIAAGETVLVTAAAGGTGQFAVQLAKAAGCHVVATCGGPDKAALLKELGADRVIDYKGESVKEVLKAEYPRGVDVVWESVGGEMFDTAVNALATRGRIIIIGMMSSYGSGWAPGTYPGLAEKLLWKSAAAVGFFLLRYAPLFREHLARLTALWAAGRLRVALDPRRFVGVESVFEAVDWLQAGGSVGKVVVQLPAQLPPAGLAPPPVSGARAQQSKL</sequence>
<evidence type="ECO:0000313" key="5">
    <source>
        <dbReference type="Proteomes" id="UP000650467"/>
    </source>
</evidence>
<dbReference type="Pfam" id="PF00107">
    <property type="entry name" value="ADH_zinc_N"/>
    <property type="match status" value="1"/>
</dbReference>
<keyword evidence="1" id="KW-0560">Oxidoreductase</keyword>
<dbReference type="EMBL" id="JAEHOC010000017">
    <property type="protein sequence ID" value="KAG2434043.1"/>
    <property type="molecule type" value="Genomic_DNA"/>
</dbReference>
<dbReference type="PROSITE" id="PS00061">
    <property type="entry name" value="ADH_SHORT"/>
    <property type="match status" value="1"/>
</dbReference>
<dbReference type="GO" id="GO:0005739">
    <property type="term" value="C:mitochondrion"/>
    <property type="evidence" value="ECO:0007669"/>
    <property type="project" value="TreeGrafter"/>
</dbReference>
<gene>
    <name evidence="4" type="ORF">HXX76_007771</name>
</gene>
<protein>
    <recommendedName>
        <fullName evidence="3">Enoyl reductase (ER) domain-containing protein</fullName>
    </recommendedName>
</protein>
<dbReference type="InterPro" id="IPR002364">
    <property type="entry name" value="Quin_OxRdtase/zeta-crystal_CS"/>
</dbReference>
<dbReference type="InterPro" id="IPR020843">
    <property type="entry name" value="ER"/>
</dbReference>
<dbReference type="InterPro" id="IPR036291">
    <property type="entry name" value="NAD(P)-bd_dom_sf"/>
</dbReference>
<dbReference type="InterPro" id="IPR013149">
    <property type="entry name" value="ADH-like_C"/>
</dbReference>
<feature type="compositionally biased region" description="Low complexity" evidence="2">
    <location>
        <begin position="291"/>
        <end position="304"/>
    </location>
</feature>
<dbReference type="Gene3D" id="3.40.50.720">
    <property type="entry name" value="NAD(P)-binding Rossmann-like Domain"/>
    <property type="match status" value="2"/>
</dbReference>
<dbReference type="Gene3D" id="3.90.180.10">
    <property type="entry name" value="Medium-chain alcohol dehydrogenases, catalytic domain"/>
    <property type="match status" value="1"/>
</dbReference>
<proteinExistence type="predicted"/>
<dbReference type="InterPro" id="IPR011032">
    <property type="entry name" value="GroES-like_sf"/>
</dbReference>
<dbReference type="GO" id="GO:0016491">
    <property type="term" value="F:oxidoreductase activity"/>
    <property type="evidence" value="ECO:0007669"/>
    <property type="project" value="UniProtKB-KW"/>
</dbReference>
<evidence type="ECO:0000256" key="2">
    <source>
        <dbReference type="SAM" id="MobiDB-lite"/>
    </source>
</evidence>
<organism evidence="4 5">
    <name type="scientific">Chlamydomonas incerta</name>
    <dbReference type="NCBI Taxonomy" id="51695"/>
    <lineage>
        <taxon>Eukaryota</taxon>
        <taxon>Viridiplantae</taxon>
        <taxon>Chlorophyta</taxon>
        <taxon>core chlorophytes</taxon>
        <taxon>Chlorophyceae</taxon>
        <taxon>CS clade</taxon>
        <taxon>Chlamydomonadales</taxon>
        <taxon>Chlamydomonadaceae</taxon>
        <taxon>Chlamydomonas</taxon>
    </lineage>
</organism>